<proteinExistence type="predicted"/>
<feature type="region of interest" description="Disordered" evidence="1">
    <location>
        <begin position="25"/>
        <end position="70"/>
    </location>
</feature>
<reference evidence="3" key="1">
    <citation type="submission" date="2021-02" db="EMBL/GenBank/DDBJ databases">
        <title>Phycicoccus sp. MQZ13P-5T, whole genome shotgun sequence.</title>
        <authorList>
            <person name="Tuo L."/>
        </authorList>
    </citation>
    <scope>NUCLEOTIDE SEQUENCE</scope>
    <source>
        <strain evidence="3">MQZ13P-5</strain>
    </source>
</reference>
<feature type="compositionally biased region" description="Pro residues" evidence="1">
    <location>
        <begin position="52"/>
        <end position="61"/>
    </location>
</feature>
<name>A0ABS2CQN5_9MICO</name>
<feature type="chain" id="PRO_5046306242" description="LppP/LprE lipoprotein" evidence="2">
    <location>
        <begin position="25"/>
        <end position="161"/>
    </location>
</feature>
<gene>
    <name evidence="3" type="ORF">JQN70_17515</name>
</gene>
<dbReference type="RefSeq" id="WP_204132669.1">
    <property type="nucleotide sequence ID" value="NZ_JAFDVD010000022.1"/>
</dbReference>
<protein>
    <recommendedName>
        <fullName evidence="5">LppP/LprE lipoprotein</fullName>
    </recommendedName>
</protein>
<evidence type="ECO:0000256" key="2">
    <source>
        <dbReference type="SAM" id="SignalP"/>
    </source>
</evidence>
<dbReference type="Proteomes" id="UP001430172">
    <property type="component" value="Unassembled WGS sequence"/>
</dbReference>
<dbReference type="PROSITE" id="PS51257">
    <property type="entry name" value="PROKAR_LIPOPROTEIN"/>
    <property type="match status" value="1"/>
</dbReference>
<dbReference type="EMBL" id="JAFDVD010000022">
    <property type="protein sequence ID" value="MBM6402197.1"/>
    <property type="molecule type" value="Genomic_DNA"/>
</dbReference>
<keyword evidence="2" id="KW-0732">Signal</keyword>
<sequence>MRTRLTVTTALVALALAGCGITTAGSGGGESPSDQPSTVPTSPSPSGTAFPSTPPGTPPPVDDAIPPGLADRPAVKAALEDAAGRAGIVPETVEVAGYSHVTWADGSLGCPQKGMAYTQMTVEGELLRISAGQRVMEYHARLGGPFTYCANPSGGSTVDGG</sequence>
<keyword evidence="4" id="KW-1185">Reference proteome</keyword>
<evidence type="ECO:0000313" key="4">
    <source>
        <dbReference type="Proteomes" id="UP001430172"/>
    </source>
</evidence>
<organism evidence="3 4">
    <name type="scientific">Phycicoccus sonneratiae</name>
    <dbReference type="NCBI Taxonomy" id="2807628"/>
    <lineage>
        <taxon>Bacteria</taxon>
        <taxon>Bacillati</taxon>
        <taxon>Actinomycetota</taxon>
        <taxon>Actinomycetes</taxon>
        <taxon>Micrococcales</taxon>
        <taxon>Intrasporangiaceae</taxon>
        <taxon>Phycicoccus</taxon>
    </lineage>
</organism>
<evidence type="ECO:0008006" key="5">
    <source>
        <dbReference type="Google" id="ProtNLM"/>
    </source>
</evidence>
<feature type="signal peptide" evidence="2">
    <location>
        <begin position="1"/>
        <end position="24"/>
    </location>
</feature>
<accession>A0ABS2CQN5</accession>
<evidence type="ECO:0000256" key="1">
    <source>
        <dbReference type="SAM" id="MobiDB-lite"/>
    </source>
</evidence>
<evidence type="ECO:0000313" key="3">
    <source>
        <dbReference type="EMBL" id="MBM6402197.1"/>
    </source>
</evidence>
<feature type="compositionally biased region" description="Low complexity" evidence="1">
    <location>
        <begin position="31"/>
        <end position="51"/>
    </location>
</feature>
<comment type="caution">
    <text evidence="3">The sequence shown here is derived from an EMBL/GenBank/DDBJ whole genome shotgun (WGS) entry which is preliminary data.</text>
</comment>